<evidence type="ECO:0000313" key="2">
    <source>
        <dbReference type="Proteomes" id="UP000467700"/>
    </source>
</evidence>
<dbReference type="SUPFAM" id="SSF48371">
    <property type="entry name" value="ARM repeat"/>
    <property type="match status" value="1"/>
</dbReference>
<dbReference type="OrthoDB" id="2945538at2759"/>
<reference evidence="1 2" key="1">
    <citation type="submission" date="2020-01" db="EMBL/GenBank/DDBJ databases">
        <authorList>
            <person name="Gupta K D."/>
        </authorList>
    </citation>
    <scope>NUCLEOTIDE SEQUENCE [LARGE SCALE GENOMIC DNA]</scope>
</reference>
<dbReference type="AlphaFoldDB" id="A0A8S0WFR9"/>
<keyword evidence="2" id="KW-1185">Reference proteome</keyword>
<dbReference type="Proteomes" id="UP000467700">
    <property type="component" value="Unassembled WGS sequence"/>
</dbReference>
<comment type="caution">
    <text evidence="1">The sequence shown here is derived from an EMBL/GenBank/DDBJ whole genome shotgun (WGS) entry which is preliminary data.</text>
</comment>
<evidence type="ECO:0000313" key="1">
    <source>
        <dbReference type="EMBL" id="CAA7268270.1"/>
    </source>
</evidence>
<gene>
    <name evidence="1" type="ORF">AAE3_LOCUS10456</name>
</gene>
<sequence length="388" mass="43155">MATNRDSIAMSDIECPCIRDICPFIIAERKVTRLQPRHAVALLAKEPATSPFTIKVANVVSSDPRYRRAGVAKIFVQQIASGQSTEDRPHWEFPILGILNVFSSIHSSGSKVQDAAILKDLYSSFSKILDPILRDFHLLTPSGQYGDNRRCAVARLLLFFLDDPMTKRKLYEEKILRLIVHCWLETSPESSMRIYATSLVVEVTSREDKTGGPPPDYLERIFNVVKKSSLVSRVNFVLKSKSMTEETLGQEIAALANLTMQAAGALLRSLKKDVHHSELRGLIDALAHCEDLIQNLIAKSPNGMNILVHLLVNTRLVDVASEGFKKASRGPPTEPGTYRVGCFYQFFENLYNSLVLVQNSDCPLEVASAYFDAARASIERMGATTLTP</sequence>
<protein>
    <submittedName>
        <fullName evidence="1">Uncharacterized protein</fullName>
    </submittedName>
</protein>
<organism evidence="1 2">
    <name type="scientific">Cyclocybe aegerita</name>
    <name type="common">Black poplar mushroom</name>
    <name type="synonym">Agrocybe aegerita</name>
    <dbReference type="NCBI Taxonomy" id="1973307"/>
    <lineage>
        <taxon>Eukaryota</taxon>
        <taxon>Fungi</taxon>
        <taxon>Dikarya</taxon>
        <taxon>Basidiomycota</taxon>
        <taxon>Agaricomycotina</taxon>
        <taxon>Agaricomycetes</taxon>
        <taxon>Agaricomycetidae</taxon>
        <taxon>Agaricales</taxon>
        <taxon>Agaricineae</taxon>
        <taxon>Bolbitiaceae</taxon>
        <taxon>Cyclocybe</taxon>
    </lineage>
</organism>
<dbReference type="InterPro" id="IPR016024">
    <property type="entry name" value="ARM-type_fold"/>
</dbReference>
<proteinExistence type="predicted"/>
<dbReference type="EMBL" id="CACVBS010000067">
    <property type="protein sequence ID" value="CAA7268270.1"/>
    <property type="molecule type" value="Genomic_DNA"/>
</dbReference>
<accession>A0A8S0WFR9</accession>
<name>A0A8S0WFR9_CYCAE</name>